<proteinExistence type="predicted"/>
<evidence type="ECO:0000313" key="3">
    <source>
        <dbReference type="EMBL" id="GAA2620201.1"/>
    </source>
</evidence>
<accession>A0ABN3Q8K4</accession>
<dbReference type="InterPro" id="IPR013762">
    <property type="entry name" value="Integrase-like_cat_sf"/>
</dbReference>
<sequence>MSVWDCDQHVPGLFTDRVRASVMFWSRYGGRVARHVVVGDLRVQQIERKDGRRSWTIVWPEGTVHTEADRFLRLHDGSGTQRTYAYLLVDHLRWLERECLTFTEVQLRDLERYMGILGAEVRMPLGEPWRVGKRPYGHSALSTAAACLKGFYPHQSSLGINGELGKKLDKSRLPSRVDRRRSFLGHVKSSLPTNPLAPKGPHRRHPKMLPDGARERLLETVNAARDRLVVTWLADGGLRIGELCGLHLVDLHLRENAACGECRAPHLHVCHRSGNPNRAEAKTKHPWRVEHGIVTGGLIKTGQPRDGAHLLRVRHHRVPARRRARHAPGPAARRRYRTAMGGRGQADARPGRETRWPGAGETPCLPALVHVRGSRRRQRQHADRPRCRRLGVGGDGG</sequence>
<dbReference type="Gene3D" id="1.10.443.10">
    <property type="entry name" value="Intergrase catalytic core"/>
    <property type="match status" value="1"/>
</dbReference>
<feature type="region of interest" description="Disordered" evidence="2">
    <location>
        <begin position="187"/>
        <end position="207"/>
    </location>
</feature>
<evidence type="ECO:0008006" key="5">
    <source>
        <dbReference type="Google" id="ProtNLM"/>
    </source>
</evidence>
<feature type="region of interest" description="Disordered" evidence="2">
    <location>
        <begin position="317"/>
        <end position="397"/>
    </location>
</feature>
<dbReference type="EMBL" id="BAAASJ010000003">
    <property type="protein sequence ID" value="GAA2620201.1"/>
    <property type="molecule type" value="Genomic_DNA"/>
</dbReference>
<keyword evidence="1" id="KW-0233">DNA recombination</keyword>
<gene>
    <name evidence="3" type="ORF">GCM10010307_03220</name>
</gene>
<evidence type="ECO:0000256" key="1">
    <source>
        <dbReference type="ARBA" id="ARBA00023172"/>
    </source>
</evidence>
<name>A0ABN3Q8K4_9ACTN</name>
<keyword evidence="4" id="KW-1185">Reference proteome</keyword>
<feature type="compositionally biased region" description="Basic residues" evidence="2">
    <location>
        <begin position="317"/>
        <end position="337"/>
    </location>
</feature>
<dbReference type="Proteomes" id="UP001500151">
    <property type="component" value="Unassembled WGS sequence"/>
</dbReference>
<dbReference type="SUPFAM" id="SSF56349">
    <property type="entry name" value="DNA breaking-rejoining enzymes"/>
    <property type="match status" value="1"/>
</dbReference>
<comment type="caution">
    <text evidence="3">The sequence shown here is derived from an EMBL/GenBank/DDBJ whole genome shotgun (WGS) entry which is preliminary data.</text>
</comment>
<evidence type="ECO:0000313" key="4">
    <source>
        <dbReference type="Proteomes" id="UP001500151"/>
    </source>
</evidence>
<reference evidence="3 4" key="1">
    <citation type="journal article" date="2019" name="Int. J. Syst. Evol. Microbiol.">
        <title>The Global Catalogue of Microorganisms (GCM) 10K type strain sequencing project: providing services to taxonomists for standard genome sequencing and annotation.</title>
        <authorList>
            <consortium name="The Broad Institute Genomics Platform"/>
            <consortium name="The Broad Institute Genome Sequencing Center for Infectious Disease"/>
            <person name="Wu L."/>
            <person name="Ma J."/>
        </authorList>
    </citation>
    <scope>NUCLEOTIDE SEQUENCE [LARGE SCALE GENOMIC DNA]</scope>
    <source>
        <strain evidence="3 4">JCM 4524</strain>
    </source>
</reference>
<protein>
    <recommendedName>
        <fullName evidence="5">Tyr recombinase domain-containing protein</fullName>
    </recommendedName>
</protein>
<evidence type="ECO:0000256" key="2">
    <source>
        <dbReference type="SAM" id="MobiDB-lite"/>
    </source>
</evidence>
<dbReference type="InterPro" id="IPR011010">
    <property type="entry name" value="DNA_brk_join_enz"/>
</dbReference>
<organism evidence="3 4">
    <name type="scientific">Streptomyces vastus</name>
    <dbReference type="NCBI Taxonomy" id="285451"/>
    <lineage>
        <taxon>Bacteria</taxon>
        <taxon>Bacillati</taxon>
        <taxon>Actinomycetota</taxon>
        <taxon>Actinomycetes</taxon>
        <taxon>Kitasatosporales</taxon>
        <taxon>Streptomycetaceae</taxon>
        <taxon>Streptomyces</taxon>
    </lineage>
</organism>